<evidence type="ECO:0000313" key="1">
    <source>
        <dbReference type="EMBL" id="KFB44679.1"/>
    </source>
</evidence>
<dbReference type="EMBL" id="ATLV01019857">
    <property type="status" value="NOT_ANNOTATED_CDS"/>
    <property type="molecule type" value="Genomic_DNA"/>
</dbReference>
<dbReference type="EMBL" id="KE525281">
    <property type="protein sequence ID" value="KFB44679.1"/>
    <property type="molecule type" value="Genomic_DNA"/>
</dbReference>
<dbReference type="EnsemblMetazoa" id="ASIC012585-RA">
    <property type="protein sequence ID" value="ASIC012585-PA"/>
    <property type="gene ID" value="ASIC012585"/>
</dbReference>
<protein>
    <submittedName>
        <fullName evidence="1 2">Uncharacterized protein</fullName>
    </submittedName>
</protein>
<dbReference type="VEuPathDB" id="VectorBase:ASIC012585"/>
<organism evidence="1">
    <name type="scientific">Anopheles sinensis</name>
    <name type="common">Mosquito</name>
    <dbReference type="NCBI Taxonomy" id="74873"/>
    <lineage>
        <taxon>Eukaryota</taxon>
        <taxon>Metazoa</taxon>
        <taxon>Ecdysozoa</taxon>
        <taxon>Arthropoda</taxon>
        <taxon>Hexapoda</taxon>
        <taxon>Insecta</taxon>
        <taxon>Pterygota</taxon>
        <taxon>Neoptera</taxon>
        <taxon>Endopterygota</taxon>
        <taxon>Diptera</taxon>
        <taxon>Nematocera</taxon>
        <taxon>Culicoidea</taxon>
        <taxon>Culicidae</taxon>
        <taxon>Anophelinae</taxon>
        <taxon>Anopheles</taxon>
    </lineage>
</organism>
<accession>A0A084W385</accession>
<evidence type="ECO:0000313" key="2">
    <source>
        <dbReference type="EnsemblMetazoa" id="ASIC012585-PA"/>
    </source>
</evidence>
<gene>
    <name evidence="1" type="ORF">ZHAS_00012585</name>
</gene>
<dbReference type="Proteomes" id="UP000030765">
    <property type="component" value="Unassembled WGS sequence"/>
</dbReference>
<keyword evidence="3" id="KW-1185">Reference proteome</keyword>
<reference evidence="2" key="2">
    <citation type="submission" date="2020-05" db="UniProtKB">
        <authorList>
            <consortium name="EnsemblMetazoa"/>
        </authorList>
    </citation>
    <scope>IDENTIFICATION</scope>
</reference>
<name>A0A084W385_ANOSI</name>
<sequence>MLHRKVACTIAHCSGGLVGGDDYTALMTRLCEMGTIARVKSRSGYARAFEVGPGSVRAIDA</sequence>
<reference evidence="1 3" key="1">
    <citation type="journal article" date="2014" name="BMC Genomics">
        <title>Genome sequence of Anopheles sinensis provides insight into genetics basis of mosquito competence for malaria parasites.</title>
        <authorList>
            <person name="Zhou D."/>
            <person name="Zhang D."/>
            <person name="Ding G."/>
            <person name="Shi L."/>
            <person name="Hou Q."/>
            <person name="Ye Y."/>
            <person name="Xu Y."/>
            <person name="Zhou H."/>
            <person name="Xiong C."/>
            <person name="Li S."/>
            <person name="Yu J."/>
            <person name="Hong S."/>
            <person name="Yu X."/>
            <person name="Zou P."/>
            <person name="Chen C."/>
            <person name="Chang X."/>
            <person name="Wang W."/>
            <person name="Lv Y."/>
            <person name="Sun Y."/>
            <person name="Ma L."/>
            <person name="Shen B."/>
            <person name="Zhu C."/>
        </authorList>
    </citation>
    <scope>NUCLEOTIDE SEQUENCE [LARGE SCALE GENOMIC DNA]</scope>
</reference>
<evidence type="ECO:0000313" key="3">
    <source>
        <dbReference type="Proteomes" id="UP000030765"/>
    </source>
</evidence>
<proteinExistence type="predicted"/>
<dbReference type="AlphaFoldDB" id="A0A084W385"/>
<dbReference type="VEuPathDB" id="VectorBase:ASIS009410"/>